<keyword evidence="6 8" id="KW-0472">Membrane</keyword>
<keyword evidence="5 8" id="KW-1133">Transmembrane helix</keyword>
<dbReference type="Pfam" id="PF00953">
    <property type="entry name" value="Glycos_transf_4"/>
    <property type="match status" value="1"/>
</dbReference>
<organism evidence="9 10">
    <name type="scientific">Pseudolysinimonas yzui</name>
    <dbReference type="NCBI Taxonomy" id="2708254"/>
    <lineage>
        <taxon>Bacteria</taxon>
        <taxon>Bacillati</taxon>
        <taxon>Actinomycetota</taxon>
        <taxon>Actinomycetes</taxon>
        <taxon>Micrococcales</taxon>
        <taxon>Microbacteriaceae</taxon>
        <taxon>Pseudolysinimonas</taxon>
    </lineage>
</organism>
<comment type="subcellular location">
    <subcellularLocation>
        <location evidence="1">Cell membrane</location>
        <topology evidence="1">Multi-pass membrane protein</topology>
    </subcellularLocation>
</comment>
<accession>A0A8J3GNE9</accession>
<dbReference type="AlphaFoldDB" id="A0A8J3GNE9"/>
<keyword evidence="3 9" id="KW-0808">Transferase</keyword>
<dbReference type="GO" id="GO:0005886">
    <property type="term" value="C:plasma membrane"/>
    <property type="evidence" value="ECO:0007669"/>
    <property type="project" value="UniProtKB-SubCell"/>
</dbReference>
<comment type="caution">
    <text evidence="9">The sequence shown here is derived from an EMBL/GenBank/DDBJ whole genome shotgun (WGS) entry which is preliminary data.</text>
</comment>
<feature type="transmembrane region" description="Helical" evidence="8">
    <location>
        <begin position="230"/>
        <end position="252"/>
    </location>
</feature>
<feature type="transmembrane region" description="Helical" evidence="8">
    <location>
        <begin position="6"/>
        <end position="28"/>
    </location>
</feature>
<evidence type="ECO:0000256" key="6">
    <source>
        <dbReference type="ARBA" id="ARBA00023136"/>
    </source>
</evidence>
<evidence type="ECO:0000256" key="3">
    <source>
        <dbReference type="ARBA" id="ARBA00022679"/>
    </source>
</evidence>
<evidence type="ECO:0000256" key="7">
    <source>
        <dbReference type="PIRSR" id="PIRSR600715-1"/>
    </source>
</evidence>
<dbReference type="InterPro" id="IPR018480">
    <property type="entry name" value="PNAcMuramoyl-5peptid_Trfase_CS"/>
</dbReference>
<feature type="transmembrane region" description="Helical" evidence="8">
    <location>
        <begin position="264"/>
        <end position="289"/>
    </location>
</feature>
<sequence length="428" mass="45290">MRIIFYVLVALVSGVVSFGASWAIWKLSHKYRLYPKIRARDVHTRPTPRLGGIALFLGIVIAFAVGSQLPPLALIFNQPQQVLAVLGAALLIVLIGVADDIWDLDWFTKLAGQIMAAGLLAWQGVQIGWVPLPGTVAPLSPYMSLLVTIFAIVLVMNAVNFIDGLDGLVAGVATVASAAFFVYGYIVSYGPTEQSDYFNLAQFITAALIGACLGFLPWNWRRGDDRPARLFMGDGGALLVGLLMATSTVALAGQTVPTSASEGLVALIPVILPLAVLIVPLADFTLAVLRRLRAGKSPFSADRNHLHHRLLDMGHSHVHAVVIFYAWTAAASVGMLLFLIPGRGLLIGGIVMLVGFVVCTIVTLAPLSRRKAIEAAVQSAPADLAADAGVAEFDPLDAAAGASAVGVEHTDAEAARALERLHEKEASA</sequence>
<feature type="transmembrane region" description="Helical" evidence="8">
    <location>
        <begin position="81"/>
        <end position="98"/>
    </location>
</feature>
<evidence type="ECO:0000313" key="9">
    <source>
        <dbReference type="EMBL" id="GHF07130.1"/>
    </source>
</evidence>
<dbReference type="Proteomes" id="UP000617531">
    <property type="component" value="Unassembled WGS sequence"/>
</dbReference>
<keyword evidence="2" id="KW-1003">Cell membrane</keyword>
<comment type="cofactor">
    <cofactor evidence="7">
        <name>Mg(2+)</name>
        <dbReference type="ChEBI" id="CHEBI:18420"/>
    </cofactor>
</comment>
<dbReference type="GO" id="GO:0046872">
    <property type="term" value="F:metal ion binding"/>
    <property type="evidence" value="ECO:0007669"/>
    <property type="project" value="UniProtKB-KW"/>
</dbReference>
<protein>
    <submittedName>
        <fullName evidence="9">Undecaprenyl-phosphate alpha-N-acetylglucosaminyl 1-phosphate transferase</fullName>
    </submittedName>
</protein>
<dbReference type="PROSITE" id="PS01348">
    <property type="entry name" value="MRAY_2"/>
    <property type="match status" value="1"/>
</dbReference>
<feature type="transmembrane region" description="Helical" evidence="8">
    <location>
        <begin position="198"/>
        <end position="218"/>
    </location>
</feature>
<keyword evidence="7" id="KW-0460">Magnesium</keyword>
<dbReference type="PANTHER" id="PTHR22926:SF3">
    <property type="entry name" value="UNDECAPRENYL-PHOSPHATE ALPHA-N-ACETYLGLUCOSAMINYL 1-PHOSPHATE TRANSFERASE"/>
    <property type="match status" value="1"/>
</dbReference>
<feature type="transmembrane region" description="Helical" evidence="8">
    <location>
        <begin position="346"/>
        <end position="367"/>
    </location>
</feature>
<name>A0A8J3GNE9_9MICO</name>
<evidence type="ECO:0000256" key="4">
    <source>
        <dbReference type="ARBA" id="ARBA00022692"/>
    </source>
</evidence>
<dbReference type="GO" id="GO:0016780">
    <property type="term" value="F:phosphotransferase activity, for other substituted phosphate groups"/>
    <property type="evidence" value="ECO:0007669"/>
    <property type="project" value="InterPro"/>
</dbReference>
<reference evidence="9" key="2">
    <citation type="submission" date="2020-09" db="EMBL/GenBank/DDBJ databases">
        <authorList>
            <person name="Sun Q."/>
            <person name="Zhou Y."/>
        </authorList>
    </citation>
    <scope>NUCLEOTIDE SEQUENCE</scope>
    <source>
        <strain evidence="9">CGMCC 1.16548</strain>
    </source>
</reference>
<dbReference type="InterPro" id="IPR000715">
    <property type="entry name" value="Glycosyl_transferase_4"/>
</dbReference>
<evidence type="ECO:0000256" key="1">
    <source>
        <dbReference type="ARBA" id="ARBA00004651"/>
    </source>
</evidence>
<dbReference type="GO" id="GO:0009103">
    <property type="term" value="P:lipopolysaccharide biosynthetic process"/>
    <property type="evidence" value="ECO:0007669"/>
    <property type="project" value="TreeGrafter"/>
</dbReference>
<feature type="binding site" evidence="7">
    <location>
        <position position="234"/>
    </location>
    <ligand>
        <name>Mg(2+)</name>
        <dbReference type="ChEBI" id="CHEBI:18420"/>
    </ligand>
</feature>
<evidence type="ECO:0000256" key="2">
    <source>
        <dbReference type="ARBA" id="ARBA00022475"/>
    </source>
</evidence>
<dbReference type="PANTHER" id="PTHR22926">
    <property type="entry name" value="PHOSPHO-N-ACETYLMURAMOYL-PENTAPEPTIDE-TRANSFERASE"/>
    <property type="match status" value="1"/>
</dbReference>
<proteinExistence type="predicted"/>
<evidence type="ECO:0000313" key="10">
    <source>
        <dbReference type="Proteomes" id="UP000617531"/>
    </source>
</evidence>
<dbReference type="GO" id="GO:0044038">
    <property type="term" value="P:cell wall macromolecule biosynthetic process"/>
    <property type="evidence" value="ECO:0007669"/>
    <property type="project" value="TreeGrafter"/>
</dbReference>
<feature type="binding site" evidence="7">
    <location>
        <position position="160"/>
    </location>
    <ligand>
        <name>Mg(2+)</name>
        <dbReference type="ChEBI" id="CHEBI:18420"/>
    </ligand>
</feature>
<dbReference type="CDD" id="cd06853">
    <property type="entry name" value="GT_WecA_like"/>
    <property type="match status" value="1"/>
</dbReference>
<keyword evidence="7" id="KW-0479">Metal-binding</keyword>
<keyword evidence="4 8" id="KW-0812">Transmembrane</keyword>
<gene>
    <name evidence="9" type="ORF">GCM10011600_04710</name>
</gene>
<feature type="transmembrane region" description="Helical" evidence="8">
    <location>
        <begin position="49"/>
        <end position="69"/>
    </location>
</feature>
<evidence type="ECO:0000256" key="5">
    <source>
        <dbReference type="ARBA" id="ARBA00022989"/>
    </source>
</evidence>
<feature type="transmembrane region" description="Helical" evidence="8">
    <location>
        <begin position="168"/>
        <end position="186"/>
    </location>
</feature>
<dbReference type="EMBL" id="BNAI01000001">
    <property type="protein sequence ID" value="GHF07130.1"/>
    <property type="molecule type" value="Genomic_DNA"/>
</dbReference>
<feature type="transmembrane region" description="Helical" evidence="8">
    <location>
        <begin position="142"/>
        <end position="161"/>
    </location>
</feature>
<keyword evidence="10" id="KW-1185">Reference proteome</keyword>
<dbReference type="GO" id="GO:0071555">
    <property type="term" value="P:cell wall organization"/>
    <property type="evidence" value="ECO:0007669"/>
    <property type="project" value="TreeGrafter"/>
</dbReference>
<feature type="transmembrane region" description="Helical" evidence="8">
    <location>
        <begin position="318"/>
        <end position="340"/>
    </location>
</feature>
<evidence type="ECO:0000256" key="8">
    <source>
        <dbReference type="SAM" id="Phobius"/>
    </source>
</evidence>
<reference evidence="9" key="1">
    <citation type="journal article" date="2014" name="Int. J. Syst. Evol. Microbiol.">
        <title>Complete genome sequence of Corynebacterium casei LMG S-19264T (=DSM 44701T), isolated from a smear-ripened cheese.</title>
        <authorList>
            <consortium name="US DOE Joint Genome Institute (JGI-PGF)"/>
            <person name="Walter F."/>
            <person name="Albersmeier A."/>
            <person name="Kalinowski J."/>
            <person name="Ruckert C."/>
        </authorList>
    </citation>
    <scope>NUCLEOTIDE SEQUENCE</scope>
    <source>
        <strain evidence="9">CGMCC 1.16548</strain>
    </source>
</reference>